<proteinExistence type="predicted"/>
<keyword evidence="1" id="KW-0732">Signal</keyword>
<organism evidence="2 3">
    <name type="scientific">Flavobacterium nakdongensis</name>
    <dbReference type="NCBI Taxonomy" id="3073563"/>
    <lineage>
        <taxon>Bacteria</taxon>
        <taxon>Pseudomonadati</taxon>
        <taxon>Bacteroidota</taxon>
        <taxon>Flavobacteriia</taxon>
        <taxon>Flavobacteriales</taxon>
        <taxon>Flavobacteriaceae</taxon>
        <taxon>Flavobacterium</taxon>
    </lineage>
</organism>
<evidence type="ECO:0000313" key="3">
    <source>
        <dbReference type="Proteomes" id="UP001180481"/>
    </source>
</evidence>
<dbReference type="EMBL" id="CP133721">
    <property type="protein sequence ID" value="WMW77377.1"/>
    <property type="molecule type" value="Genomic_DNA"/>
</dbReference>
<evidence type="ECO:0008006" key="4">
    <source>
        <dbReference type="Google" id="ProtNLM"/>
    </source>
</evidence>
<name>A0ABY9R7Y7_9FLAO</name>
<keyword evidence="3" id="KW-1185">Reference proteome</keyword>
<gene>
    <name evidence="2" type="ORF">RF683_07735</name>
</gene>
<reference evidence="2" key="1">
    <citation type="submission" date="2023-09" db="EMBL/GenBank/DDBJ databases">
        <title>Flavobacterium sp. 20NA77.7 isolated from freshwater.</title>
        <authorList>
            <person name="Le V."/>
            <person name="Ko S.-R."/>
            <person name="Ahn C.-Y."/>
            <person name="Oh H.-M."/>
        </authorList>
    </citation>
    <scope>NUCLEOTIDE SEQUENCE</scope>
    <source>
        <strain evidence="2">20NA77.7</strain>
    </source>
</reference>
<protein>
    <recommendedName>
        <fullName evidence="4">Outer membrane protein beta-barrel domain-containing protein</fullName>
    </recommendedName>
</protein>
<dbReference type="RefSeq" id="WP_309531752.1">
    <property type="nucleotide sequence ID" value="NZ_CP133721.1"/>
</dbReference>
<accession>A0ABY9R7Y7</accession>
<evidence type="ECO:0000313" key="2">
    <source>
        <dbReference type="EMBL" id="WMW77377.1"/>
    </source>
</evidence>
<feature type="chain" id="PRO_5045387731" description="Outer membrane protein beta-barrel domain-containing protein" evidence="1">
    <location>
        <begin position="19"/>
        <end position="184"/>
    </location>
</feature>
<evidence type="ECO:0000256" key="1">
    <source>
        <dbReference type="SAM" id="SignalP"/>
    </source>
</evidence>
<dbReference type="Proteomes" id="UP001180481">
    <property type="component" value="Chromosome"/>
</dbReference>
<sequence>MRKIIFILVSLIAFTASAQEAKKWTFGFGVNAIDNTATKDNQYFHAKNWNMMPFISSFSLDRKFQNNFTVGATFSMNVYDSSNLQNGTVISRDLTYVALDANAKYTFDQHLVDVKWFDASVVGGAGLAWLDGKNNQFFNTGLALDFWFSKTVGLRLQTLGKFAFDNNKLGNNHIKHSAEIVVKF</sequence>
<feature type="signal peptide" evidence="1">
    <location>
        <begin position="1"/>
        <end position="18"/>
    </location>
</feature>